<feature type="repeat" description="TPR" evidence="1">
    <location>
        <begin position="125"/>
        <end position="158"/>
    </location>
</feature>
<evidence type="ECO:0000256" key="1">
    <source>
        <dbReference type="PROSITE-ProRule" id="PRU00339"/>
    </source>
</evidence>
<dbReference type="AlphaFoldDB" id="A0AAD9UH72"/>
<organism evidence="2 3">
    <name type="scientific">Ridgeia piscesae</name>
    <name type="common">Tubeworm</name>
    <dbReference type="NCBI Taxonomy" id="27915"/>
    <lineage>
        <taxon>Eukaryota</taxon>
        <taxon>Metazoa</taxon>
        <taxon>Spiralia</taxon>
        <taxon>Lophotrochozoa</taxon>
        <taxon>Annelida</taxon>
        <taxon>Polychaeta</taxon>
        <taxon>Sedentaria</taxon>
        <taxon>Canalipalpata</taxon>
        <taxon>Sabellida</taxon>
        <taxon>Siboglinidae</taxon>
        <taxon>Ridgeia</taxon>
    </lineage>
</organism>
<sequence>MKDDDLFPTEVSEETMLLARRRQMTQDSLSQVTTPMGVTNTMQLLLGKTAEKHYDDAEEHIKVKHYEKAVNCLNKAINLQPKTVLYYVERAEIFLHLCDFSSAILNYKRACVLEPDNYTFYCRLAFLYFFYGQCLFDQNLFPEALESFSRAAEMRPEVTGYHMRR</sequence>
<gene>
    <name evidence="2" type="ORF">NP493_115g03019</name>
</gene>
<protein>
    <submittedName>
        <fullName evidence="2">Uncharacterized protein</fullName>
    </submittedName>
</protein>
<keyword evidence="1" id="KW-0802">TPR repeat</keyword>
<dbReference type="PANTHER" id="PTHR45153">
    <property type="entry name" value="TETRATRICOPEPTIDE REPEAT PROTEIN 16"/>
    <property type="match status" value="1"/>
</dbReference>
<name>A0AAD9UH72_RIDPI</name>
<dbReference type="Proteomes" id="UP001209878">
    <property type="component" value="Unassembled WGS sequence"/>
</dbReference>
<dbReference type="Pfam" id="PF13181">
    <property type="entry name" value="TPR_8"/>
    <property type="match status" value="1"/>
</dbReference>
<keyword evidence="3" id="KW-1185">Reference proteome</keyword>
<evidence type="ECO:0000313" key="2">
    <source>
        <dbReference type="EMBL" id="KAK2189072.1"/>
    </source>
</evidence>
<feature type="repeat" description="TPR" evidence="1">
    <location>
        <begin position="50"/>
        <end position="83"/>
    </location>
</feature>
<dbReference type="EMBL" id="JAODUO010000114">
    <property type="protein sequence ID" value="KAK2189072.1"/>
    <property type="molecule type" value="Genomic_DNA"/>
</dbReference>
<dbReference type="PROSITE" id="PS50005">
    <property type="entry name" value="TPR"/>
    <property type="match status" value="3"/>
</dbReference>
<accession>A0AAD9UH72</accession>
<dbReference type="PANTHER" id="PTHR45153:SF1">
    <property type="entry name" value="TETRATRICOPEPTIDE REPEAT PROTEIN 16"/>
    <property type="match status" value="1"/>
</dbReference>
<dbReference type="SUPFAM" id="SSF48452">
    <property type="entry name" value="TPR-like"/>
    <property type="match status" value="1"/>
</dbReference>
<dbReference type="InterPro" id="IPR011990">
    <property type="entry name" value="TPR-like_helical_dom_sf"/>
</dbReference>
<reference evidence="2" key="1">
    <citation type="journal article" date="2023" name="Mol. Biol. Evol.">
        <title>Third-Generation Sequencing Reveals the Adaptive Role of the Epigenome in Three Deep-Sea Polychaetes.</title>
        <authorList>
            <person name="Perez M."/>
            <person name="Aroh O."/>
            <person name="Sun Y."/>
            <person name="Lan Y."/>
            <person name="Juniper S.K."/>
            <person name="Young C.R."/>
            <person name="Angers B."/>
            <person name="Qian P.Y."/>
        </authorList>
    </citation>
    <scope>NUCLEOTIDE SEQUENCE</scope>
    <source>
        <strain evidence="2">R07B-5</strain>
    </source>
</reference>
<dbReference type="InterPro" id="IPR019734">
    <property type="entry name" value="TPR_rpt"/>
</dbReference>
<comment type="caution">
    <text evidence="2">The sequence shown here is derived from an EMBL/GenBank/DDBJ whole genome shotgun (WGS) entry which is preliminary data.</text>
</comment>
<dbReference type="Gene3D" id="1.25.40.10">
    <property type="entry name" value="Tetratricopeptide repeat domain"/>
    <property type="match status" value="1"/>
</dbReference>
<feature type="repeat" description="TPR" evidence="1">
    <location>
        <begin position="84"/>
        <end position="117"/>
    </location>
</feature>
<dbReference type="SMART" id="SM00028">
    <property type="entry name" value="TPR"/>
    <property type="match status" value="3"/>
</dbReference>
<proteinExistence type="predicted"/>
<evidence type="ECO:0000313" key="3">
    <source>
        <dbReference type="Proteomes" id="UP001209878"/>
    </source>
</evidence>